<dbReference type="PRINTS" id="PR02087">
    <property type="entry name" value="HAUSAUGMINL1"/>
</dbReference>
<evidence type="ECO:0000256" key="3">
    <source>
        <dbReference type="ARBA" id="ARBA00022490"/>
    </source>
</evidence>
<dbReference type="GO" id="GO:0051301">
    <property type="term" value="P:cell division"/>
    <property type="evidence" value="ECO:0007669"/>
    <property type="project" value="UniProtKB-KW"/>
</dbReference>
<comment type="subcellular location">
    <subcellularLocation>
        <location evidence="1">Cytoplasm</location>
        <location evidence="1">Cytoskeleton</location>
        <location evidence="1">Spindle</location>
    </subcellularLocation>
</comment>
<keyword evidence="4" id="KW-0132">Cell division</keyword>
<dbReference type="Proteomes" id="UP000825729">
    <property type="component" value="Unassembled WGS sequence"/>
</dbReference>
<evidence type="ECO:0000256" key="4">
    <source>
        <dbReference type="ARBA" id="ARBA00022618"/>
    </source>
</evidence>
<dbReference type="AlphaFoldDB" id="A0AAV7F7E7"/>
<keyword evidence="9" id="KW-0131">Cell cycle</keyword>
<keyword evidence="7 10" id="KW-0175">Coiled coil</keyword>
<name>A0AAV7F7E7_ARIFI</name>
<dbReference type="GO" id="GO:0005829">
    <property type="term" value="C:cytosol"/>
    <property type="evidence" value="ECO:0007669"/>
    <property type="project" value="TreeGrafter"/>
</dbReference>
<feature type="coiled-coil region" evidence="10">
    <location>
        <begin position="256"/>
        <end position="283"/>
    </location>
</feature>
<dbReference type="Pfam" id="PF25762">
    <property type="entry name" value="HAUS1"/>
    <property type="match status" value="1"/>
</dbReference>
<evidence type="ECO:0000256" key="1">
    <source>
        <dbReference type="ARBA" id="ARBA00004186"/>
    </source>
</evidence>
<evidence type="ECO:0000313" key="12">
    <source>
        <dbReference type="Proteomes" id="UP000825729"/>
    </source>
</evidence>
<evidence type="ECO:0000256" key="2">
    <source>
        <dbReference type="ARBA" id="ARBA00005479"/>
    </source>
</evidence>
<reference evidence="11 12" key="1">
    <citation type="submission" date="2021-07" db="EMBL/GenBank/DDBJ databases">
        <title>The Aristolochia fimbriata genome: insights into angiosperm evolution, floral development and chemical biosynthesis.</title>
        <authorList>
            <person name="Jiao Y."/>
        </authorList>
    </citation>
    <scope>NUCLEOTIDE SEQUENCE [LARGE SCALE GENOMIC DNA]</scope>
    <source>
        <strain evidence="11">IBCAS-2021</strain>
        <tissue evidence="11">Leaf</tissue>
    </source>
</reference>
<dbReference type="EMBL" id="JAINDJ010000002">
    <property type="protein sequence ID" value="KAG9457013.1"/>
    <property type="molecule type" value="Genomic_DNA"/>
</dbReference>
<evidence type="ECO:0000256" key="8">
    <source>
        <dbReference type="ARBA" id="ARBA00023212"/>
    </source>
</evidence>
<comment type="caution">
    <text evidence="11">The sequence shown here is derived from an EMBL/GenBank/DDBJ whole genome shotgun (WGS) entry which is preliminary data.</text>
</comment>
<dbReference type="InterPro" id="IPR026243">
    <property type="entry name" value="HAUS1"/>
</dbReference>
<organism evidence="11 12">
    <name type="scientific">Aristolochia fimbriata</name>
    <name type="common">White veined hardy Dutchman's pipe vine</name>
    <dbReference type="NCBI Taxonomy" id="158543"/>
    <lineage>
        <taxon>Eukaryota</taxon>
        <taxon>Viridiplantae</taxon>
        <taxon>Streptophyta</taxon>
        <taxon>Embryophyta</taxon>
        <taxon>Tracheophyta</taxon>
        <taxon>Spermatophyta</taxon>
        <taxon>Magnoliopsida</taxon>
        <taxon>Magnoliidae</taxon>
        <taxon>Piperales</taxon>
        <taxon>Aristolochiaceae</taxon>
        <taxon>Aristolochia</taxon>
    </lineage>
</organism>
<dbReference type="GO" id="GO:0051225">
    <property type="term" value="P:spindle assembly"/>
    <property type="evidence" value="ECO:0007669"/>
    <property type="project" value="InterPro"/>
</dbReference>
<evidence type="ECO:0008006" key="13">
    <source>
        <dbReference type="Google" id="ProtNLM"/>
    </source>
</evidence>
<feature type="coiled-coil region" evidence="10">
    <location>
        <begin position="128"/>
        <end position="176"/>
    </location>
</feature>
<gene>
    <name evidence="11" type="ORF">H6P81_001521</name>
</gene>
<dbReference type="GO" id="GO:0005874">
    <property type="term" value="C:microtubule"/>
    <property type="evidence" value="ECO:0007669"/>
    <property type="project" value="UniProtKB-KW"/>
</dbReference>
<protein>
    <recommendedName>
        <fullName evidence="13">HAUS augmin-like complex subunit 1</fullName>
    </recommendedName>
</protein>
<proteinExistence type="inferred from homology"/>
<keyword evidence="6" id="KW-0498">Mitosis</keyword>
<dbReference type="GO" id="GO:0070652">
    <property type="term" value="C:HAUS complex"/>
    <property type="evidence" value="ECO:0007669"/>
    <property type="project" value="InterPro"/>
</dbReference>
<accession>A0AAV7F7E7</accession>
<keyword evidence="8" id="KW-0206">Cytoskeleton</keyword>
<evidence type="ECO:0000256" key="5">
    <source>
        <dbReference type="ARBA" id="ARBA00022701"/>
    </source>
</evidence>
<dbReference type="PANTHER" id="PTHR31570:SF1">
    <property type="entry name" value="HAUS AUGMIN-LIKE COMPLEX SUBUNIT 1"/>
    <property type="match status" value="1"/>
</dbReference>
<evidence type="ECO:0000313" key="11">
    <source>
        <dbReference type="EMBL" id="KAG9457013.1"/>
    </source>
</evidence>
<dbReference type="PANTHER" id="PTHR31570">
    <property type="entry name" value="HAUS AUGMIN-LIKE COMPLEX SUBUNIT 1"/>
    <property type="match status" value="1"/>
</dbReference>
<keyword evidence="3" id="KW-0963">Cytoplasm</keyword>
<evidence type="ECO:0000256" key="6">
    <source>
        <dbReference type="ARBA" id="ARBA00022776"/>
    </source>
</evidence>
<dbReference type="GO" id="GO:0005819">
    <property type="term" value="C:spindle"/>
    <property type="evidence" value="ECO:0007669"/>
    <property type="project" value="UniProtKB-SubCell"/>
</dbReference>
<evidence type="ECO:0000256" key="7">
    <source>
        <dbReference type="ARBA" id="ARBA00023054"/>
    </source>
</evidence>
<keyword evidence="5" id="KW-0493">Microtubule</keyword>
<sequence>METPDVAQIVEINSWLSTLFDAAGVPVPDFDYTPESVAHLHALASLSRSRTRAAEILASDGRRKAREYSAQAVRIREVLDFIGLAYESLSPKVTTSARDLASVSNMLELRDTDMSSFLVAMGDISLKRVDLEDKRRETEKESKLLLQLTRKAITRLVDLKGTLSAFEEEITGHEAQKSHKKWQTNLEIMELKQRQYAIESENYKALLSRGGYSPDIDHSNLVDMLQHKIELERMTKPVLDTLRGYRNLPPDKALASLAIEQKRREYEAAAKRLEDLVQALDMRE</sequence>
<keyword evidence="12" id="KW-1185">Reference proteome</keyword>
<comment type="similarity">
    <text evidence="2">Belongs to the HAUS1 family.</text>
</comment>
<evidence type="ECO:0000256" key="9">
    <source>
        <dbReference type="ARBA" id="ARBA00023306"/>
    </source>
</evidence>
<evidence type="ECO:0000256" key="10">
    <source>
        <dbReference type="SAM" id="Coils"/>
    </source>
</evidence>